<feature type="coiled-coil region" evidence="1">
    <location>
        <begin position="51"/>
        <end position="130"/>
    </location>
</feature>
<keyword evidence="1" id="KW-0175">Coiled coil</keyword>
<protein>
    <recommendedName>
        <fullName evidence="3">Chordopoxvirus fusion protein</fullName>
    </recommendedName>
</protein>
<proteinExistence type="predicted"/>
<comment type="caution">
    <text evidence="2">The sequence shown here is derived from an EMBL/GenBank/DDBJ whole genome shotgun (WGS) entry which is preliminary data.</text>
</comment>
<dbReference type="EMBL" id="DRWN01000071">
    <property type="protein sequence ID" value="HHK69227.1"/>
    <property type="molecule type" value="Genomic_DNA"/>
</dbReference>
<name>A0A7C5Q7Q5_CALS0</name>
<accession>A0A7C5Q7Q5</accession>
<dbReference type="SUPFAM" id="SSF57997">
    <property type="entry name" value="Tropomyosin"/>
    <property type="match status" value="1"/>
</dbReference>
<organism evidence="2">
    <name type="scientific">Caldiarchaeum subterraneum</name>
    <dbReference type="NCBI Taxonomy" id="311458"/>
    <lineage>
        <taxon>Archaea</taxon>
        <taxon>Nitrososphaerota</taxon>
        <taxon>Candidatus Caldarchaeales</taxon>
        <taxon>Candidatus Caldarchaeaceae</taxon>
        <taxon>Candidatus Caldarchaeum</taxon>
    </lineage>
</organism>
<evidence type="ECO:0000313" key="2">
    <source>
        <dbReference type="EMBL" id="HHK69227.1"/>
    </source>
</evidence>
<gene>
    <name evidence="2" type="ORF">ENM11_08825</name>
</gene>
<sequence length="267" mass="30803">MSTAEVKKEVLRLLKEDEEFRYAVAGLIGFEDLRLGQARLEESMARFAEAQARLGERQARLEERQSRLEEAMARLAEAQARLEERQSRLEEGQARLEMRQARLEEGQLRLEERQTRLEEAMAKLAEAQARTEMALQGLMKQVGRLSDTVGFGLEDIARVVIPGWLYRHEGINVEELQRKFIQVDGEEVEVNLYGEGSRNGERIVVIGETKAKIYKREVEDFIKHAEKVEKIITHAKVYKLMFGYLIHPTAEAEAKKKEITLIASYMR</sequence>
<evidence type="ECO:0008006" key="3">
    <source>
        <dbReference type="Google" id="ProtNLM"/>
    </source>
</evidence>
<dbReference type="PANTHER" id="PTHR38753">
    <property type="entry name" value="SLR1441 PROTEIN"/>
    <property type="match status" value="1"/>
</dbReference>
<dbReference type="AlphaFoldDB" id="A0A7C5Q7Q5"/>
<reference evidence="2" key="1">
    <citation type="journal article" date="2020" name="mSystems">
        <title>Genome- and Community-Level Interaction Insights into Carbon Utilization and Element Cycling Functions of Hydrothermarchaeota in Hydrothermal Sediment.</title>
        <authorList>
            <person name="Zhou Z."/>
            <person name="Liu Y."/>
            <person name="Xu W."/>
            <person name="Pan J."/>
            <person name="Luo Z.H."/>
            <person name="Li M."/>
        </authorList>
    </citation>
    <scope>NUCLEOTIDE SEQUENCE [LARGE SCALE GENOMIC DNA]</scope>
    <source>
        <strain evidence="2">SpSt-1056</strain>
    </source>
</reference>
<evidence type="ECO:0000256" key="1">
    <source>
        <dbReference type="SAM" id="Coils"/>
    </source>
</evidence>
<dbReference type="Gene3D" id="1.20.120.330">
    <property type="entry name" value="Nucleotidyltransferases domain 2"/>
    <property type="match status" value="1"/>
</dbReference>
<dbReference type="PANTHER" id="PTHR38753:SF1">
    <property type="entry name" value="SLR1441 PROTEIN"/>
    <property type="match status" value="1"/>
</dbReference>